<keyword evidence="5" id="KW-0808">Transferase</keyword>
<evidence type="ECO:0000259" key="1">
    <source>
        <dbReference type="Pfam" id="PF06202"/>
    </source>
</evidence>
<evidence type="ECO:0000259" key="3">
    <source>
        <dbReference type="Pfam" id="PF14701"/>
    </source>
</evidence>
<dbReference type="GO" id="GO:0005980">
    <property type="term" value="P:glycogen catabolic process"/>
    <property type="evidence" value="ECO:0007669"/>
    <property type="project" value="InterPro"/>
</dbReference>
<dbReference type="Pfam" id="PF14699">
    <property type="entry name" value="hGDE_N"/>
    <property type="match status" value="1"/>
</dbReference>
<keyword evidence="5" id="KW-0378">Hydrolase</keyword>
<dbReference type="Proteomes" id="UP000675881">
    <property type="component" value="Chromosome 1"/>
</dbReference>
<keyword evidence="6" id="KW-1185">Reference proteome</keyword>
<feature type="domain" description="Eukaryotic glycogen debranching enzyme N-terminal" evidence="2">
    <location>
        <begin position="35"/>
        <end position="78"/>
    </location>
</feature>
<gene>
    <name evidence="5" type="ORF">LSAA_2143</name>
</gene>
<organism evidence="5 6">
    <name type="scientific">Lepeophtheirus salmonis</name>
    <name type="common">Salmon louse</name>
    <name type="synonym">Caligus salmonis</name>
    <dbReference type="NCBI Taxonomy" id="72036"/>
    <lineage>
        <taxon>Eukaryota</taxon>
        <taxon>Metazoa</taxon>
        <taxon>Ecdysozoa</taxon>
        <taxon>Arthropoda</taxon>
        <taxon>Crustacea</taxon>
        <taxon>Multicrustacea</taxon>
        <taxon>Hexanauplia</taxon>
        <taxon>Copepoda</taxon>
        <taxon>Siphonostomatoida</taxon>
        <taxon>Caligidae</taxon>
        <taxon>Lepeophtheirus</taxon>
    </lineage>
</organism>
<dbReference type="OrthoDB" id="10248904at2759"/>
<dbReference type="InterPro" id="IPR010401">
    <property type="entry name" value="AGL/Gdb1"/>
</dbReference>
<dbReference type="SUPFAM" id="SSF51445">
    <property type="entry name" value="(Trans)glycosidases"/>
    <property type="match status" value="1"/>
</dbReference>
<evidence type="ECO:0000313" key="5">
    <source>
        <dbReference type="EMBL" id="CAF2762187.1"/>
    </source>
</evidence>
<dbReference type="InterPro" id="IPR032788">
    <property type="entry name" value="AGL_central"/>
</dbReference>
<protein>
    <submittedName>
        <fullName evidence="5">AGL</fullName>
        <ecNumber evidence="5">2.4.1.25</ecNumber>
        <ecNumber evidence="5">3.2.1.33</ecNumber>
    </submittedName>
</protein>
<dbReference type="EC" id="2.4.1.25" evidence="5"/>
<dbReference type="Gene3D" id="3.20.20.80">
    <property type="entry name" value="Glycosidases"/>
    <property type="match status" value="2"/>
</dbReference>
<name>A0A7R8H028_LEPSM</name>
<dbReference type="GO" id="GO:0004135">
    <property type="term" value="F:amylo-alpha-1,6-glucosidase activity"/>
    <property type="evidence" value="ECO:0007669"/>
    <property type="project" value="UniProtKB-EC"/>
</dbReference>
<feature type="domain" description="Glycogen debranching enzyme glucanotransferase" evidence="3">
    <location>
        <begin position="303"/>
        <end position="460"/>
    </location>
</feature>
<dbReference type="InterPro" id="IPR032792">
    <property type="entry name" value="AGL_glucanoTrfase"/>
</dbReference>
<evidence type="ECO:0000313" key="6">
    <source>
        <dbReference type="Proteomes" id="UP000675881"/>
    </source>
</evidence>
<proteinExistence type="predicted"/>
<dbReference type="PANTHER" id="PTHR10569:SF2">
    <property type="entry name" value="GLYCOGEN DEBRANCHING ENZYME"/>
    <property type="match status" value="1"/>
</dbReference>
<sequence>MLLNKKDVDEVRLLSLHLGQKGESVLYRLNLHSKLQFRIDPSLFGKKVHLWINYPKDNTTEFDRSSYKELPWINDSDRKKINGDGYFLVDPDLKAGRNSESIPLDCLQCQTVLAKNLGPFKTWENKLNVSHEAGYNLLHFTPVQVIGESKSAYSLADQHALNPEFECTWEDLKELIIKMNKEWSMLSLCDIVLNHTANESEWVTKDVSATYNLECCRHLTPAYLLDRIIFRITLDIAEGKWVDKGIPKGIVTLLSTNNSTEIDEAAKELKLIPNGDWTRKSAEIDFHLAAKLYSGPDGNNRLRCIDNVIKGARYHRIDSYGPRINECSEKEPLVCQYFTGSNGKNLSEEEESLDSAQERSLMMSHNGWVMNYDPVKDVDFVDPKSNILLRRELIAWGDSVKLRYGESYSDSPYLWDYMTKYVEQMAEIFYGLRLDNCHSTPIHVAEYLLDKARKIRPNLYVIAELFTSSEGNLQAGDSHELGRLIHRFGGEPVGAFNQLKLRPLVPSMAHAVLFEQTHDNPSPIEKRSVYDSLTSGGLIAMACCATGANRGVDELVPHHIHVVNETRTYDTNTETGMIKIKKLLNELHWKLGVEGFNECYVDQMDPDVVAITRHNKITHESIVMVAHTAFGSTPNLVSKSHLRCLEVEGILGEIVLEAQLKRDKNAECSFTKDTDDFAQVWTHEEKTIVKLNNFVPGSLICLRFEFNDQHTQATKHLQKMLSNLKDDQEFKEILNDLSLDDINHILFRCDQEERDFTGGCSGVYVLDGYGPLKYAGLQGVMSILSDIRSRNDLGNWLPSNLRAGNWMMDYIHSRLEKNPNTQKLGIWLKSAFIPLKIIPRYLIPKYFDSIITSTYMLILNRTWDLMSEFVSSSQSNFVKSLAFRISAGLPHFCTGYMRAWGRDTFISLRGLLILTGRFDEAKNIILGFGGCLRHGLIPNLLDGGYNARYNCRDAVWFWLQSIKDYVELNGPNLLKENVKRLYPNDDSYPECDNDWVESPLEDVIQEALQVHFYGLKFRERNAGKKIDEHMRDEGFNNEIGVSKDTGFVFGGNSFNCGTWMDKMGSSEKAGIKGIPATPRDGSAVEIVGLSYSVLSWLCVLHEGGDFKYGGVKCKASDTYWSYVNGSPFDKRPDLINKVGIYKDTYGSKIPWTEYQLRPNFCIAMAVAPELFDESHALEALEMIKKKLLGPLGLATLDPDDWNYRGDYDNSNDSTDSTLAQGINYHQGPEWKSGKKELAVSFIKSTLAAHYAEIISSHWRGIPELTNREGKYCRDSNPIQAWSMSCILEVLYDLMS</sequence>
<dbReference type="InterPro" id="IPR017853">
    <property type="entry name" value="GH"/>
</dbReference>
<dbReference type="InterPro" id="IPR032790">
    <property type="entry name" value="GDE_C"/>
</dbReference>
<feature type="domain" description="Glycogen debranching enzyme C-terminal" evidence="1">
    <location>
        <begin position="881"/>
        <end position="1288"/>
    </location>
</feature>
<dbReference type="Pfam" id="PF14701">
    <property type="entry name" value="hDGE_amylase"/>
    <property type="match status" value="2"/>
</dbReference>
<dbReference type="InterPro" id="IPR008928">
    <property type="entry name" value="6-hairpin_glycosidase_sf"/>
</dbReference>
<evidence type="ECO:0000259" key="4">
    <source>
        <dbReference type="Pfam" id="PF14702"/>
    </source>
</evidence>
<accession>A0A7R8H028</accession>
<dbReference type="Pfam" id="PF06202">
    <property type="entry name" value="GDE_C"/>
    <property type="match status" value="1"/>
</dbReference>
<feature type="domain" description="Glycogen debranching enzyme central" evidence="4">
    <location>
        <begin position="576"/>
        <end position="815"/>
    </location>
</feature>
<evidence type="ECO:0000259" key="2">
    <source>
        <dbReference type="Pfam" id="PF14699"/>
    </source>
</evidence>
<dbReference type="EC" id="3.2.1.33" evidence="5"/>
<feature type="domain" description="Glycogen debranching enzyme glucanotransferase" evidence="3">
    <location>
        <begin position="101"/>
        <end position="248"/>
    </location>
</feature>
<dbReference type="Pfam" id="PF14702">
    <property type="entry name" value="hGDE_central"/>
    <property type="match status" value="1"/>
</dbReference>
<reference evidence="5" key="1">
    <citation type="submission" date="2021-02" db="EMBL/GenBank/DDBJ databases">
        <authorList>
            <person name="Bekaert M."/>
        </authorList>
    </citation>
    <scope>NUCLEOTIDE SEQUENCE</scope>
    <source>
        <strain evidence="5">IoA-00</strain>
    </source>
</reference>
<dbReference type="SUPFAM" id="SSF48208">
    <property type="entry name" value="Six-hairpin glycosidases"/>
    <property type="match status" value="1"/>
</dbReference>
<dbReference type="InterPro" id="IPR029436">
    <property type="entry name" value="AGL_euk_N"/>
</dbReference>
<dbReference type="PANTHER" id="PTHR10569">
    <property type="entry name" value="GLYCOGEN DEBRANCHING ENZYME"/>
    <property type="match status" value="1"/>
</dbReference>
<dbReference type="GO" id="GO:0004134">
    <property type="term" value="F:4-alpha-glucanotransferase activity"/>
    <property type="evidence" value="ECO:0007669"/>
    <property type="project" value="UniProtKB-EC"/>
</dbReference>
<dbReference type="EMBL" id="HG994580">
    <property type="protein sequence ID" value="CAF2762187.1"/>
    <property type="molecule type" value="Genomic_DNA"/>
</dbReference>
<keyword evidence="5" id="KW-0326">Glycosidase</keyword>
<keyword evidence="5" id="KW-0328">Glycosyltransferase</keyword>